<keyword evidence="4" id="KW-0808">Transferase</keyword>
<keyword evidence="6" id="KW-1185">Reference proteome</keyword>
<evidence type="ECO:0000259" key="2">
    <source>
        <dbReference type="Pfam" id="PF13439"/>
    </source>
</evidence>
<dbReference type="Pfam" id="PF13439">
    <property type="entry name" value="Glyco_transf_4"/>
    <property type="match status" value="1"/>
</dbReference>
<organism evidence="4 5">
    <name type="scientific">Caulobacter flavus</name>
    <dbReference type="NCBI Taxonomy" id="1679497"/>
    <lineage>
        <taxon>Bacteria</taxon>
        <taxon>Pseudomonadati</taxon>
        <taxon>Pseudomonadota</taxon>
        <taxon>Alphaproteobacteria</taxon>
        <taxon>Caulobacterales</taxon>
        <taxon>Caulobacteraceae</taxon>
        <taxon>Caulobacter</taxon>
    </lineage>
</organism>
<protein>
    <submittedName>
        <fullName evidence="4">Glycosyl transferase</fullName>
    </submittedName>
</protein>
<proteinExistence type="predicted"/>
<dbReference type="InterPro" id="IPR001296">
    <property type="entry name" value="Glyco_trans_1"/>
</dbReference>
<evidence type="ECO:0000259" key="1">
    <source>
        <dbReference type="Pfam" id="PF00534"/>
    </source>
</evidence>
<dbReference type="RefSeq" id="WP_101714872.1">
    <property type="nucleotide sequence ID" value="NZ_CP026100.1"/>
</dbReference>
<reference evidence="3 6" key="2">
    <citation type="submission" date="2018-01" db="EMBL/GenBank/DDBJ databases">
        <title>Complete genome sequence of Caulobacter flavus RHGG3.</title>
        <authorList>
            <person name="Yang E."/>
        </authorList>
    </citation>
    <scope>NUCLEOTIDE SEQUENCE [LARGE SCALE GENOMIC DNA]</scope>
    <source>
        <strain evidence="3 6">RHGG3</strain>
    </source>
</reference>
<dbReference type="PANTHER" id="PTHR45947">
    <property type="entry name" value="SULFOQUINOVOSYL TRANSFERASE SQD2"/>
    <property type="match status" value="1"/>
</dbReference>
<dbReference type="Gene3D" id="3.40.50.2000">
    <property type="entry name" value="Glycogen Phosphorylase B"/>
    <property type="match status" value="2"/>
</dbReference>
<reference evidence="4 5" key="1">
    <citation type="submission" date="2017-12" db="EMBL/GenBank/DDBJ databases">
        <title>The genome sequence of Caulobacter flavus CGMCC1 15093.</title>
        <authorList>
            <person name="Gao J."/>
            <person name="Mao X."/>
            <person name="Sun J."/>
        </authorList>
    </citation>
    <scope>NUCLEOTIDE SEQUENCE [LARGE SCALE GENOMIC DNA]</scope>
    <source>
        <strain evidence="4 5">CGMCC1 15093</strain>
    </source>
</reference>
<dbReference type="EMBL" id="PJRQ01000042">
    <property type="protein sequence ID" value="PLR08312.1"/>
    <property type="molecule type" value="Genomic_DNA"/>
</dbReference>
<gene>
    <name evidence="3" type="ORF">C1707_25410</name>
    <name evidence="4" type="ORF">CFHF_20895</name>
</gene>
<evidence type="ECO:0000313" key="5">
    <source>
        <dbReference type="Proteomes" id="UP000234483"/>
    </source>
</evidence>
<evidence type="ECO:0000313" key="3">
    <source>
        <dbReference type="EMBL" id="AYV49311.1"/>
    </source>
</evidence>
<dbReference type="InterPro" id="IPR050194">
    <property type="entry name" value="Glycosyltransferase_grp1"/>
</dbReference>
<dbReference type="KEGG" id="cfh:C1707_25410"/>
<dbReference type="SUPFAM" id="SSF53756">
    <property type="entry name" value="UDP-Glycosyltransferase/glycogen phosphorylase"/>
    <property type="match status" value="1"/>
</dbReference>
<dbReference type="EMBL" id="CP026100">
    <property type="protein sequence ID" value="AYV49311.1"/>
    <property type="molecule type" value="Genomic_DNA"/>
</dbReference>
<dbReference type="InterPro" id="IPR028098">
    <property type="entry name" value="Glyco_trans_4-like_N"/>
</dbReference>
<evidence type="ECO:0000313" key="6">
    <source>
        <dbReference type="Proteomes" id="UP000281192"/>
    </source>
</evidence>
<dbReference type="Pfam" id="PF00534">
    <property type="entry name" value="Glycos_transf_1"/>
    <property type="match status" value="1"/>
</dbReference>
<dbReference type="AlphaFoldDB" id="A0A2N5CNS2"/>
<dbReference type="PANTHER" id="PTHR45947:SF14">
    <property type="entry name" value="SLL1723 PROTEIN"/>
    <property type="match status" value="1"/>
</dbReference>
<dbReference type="Proteomes" id="UP000281192">
    <property type="component" value="Chromosome"/>
</dbReference>
<sequence length="392" mass="43123">MTTSPDDRRKVLYYVERYLPPSQAFVAQQARALARYQPAILAGSTMADLDREIIGFPVHDIRASPAMRAGELALKTVRLPAPALFPAVRQADLVHAHFGKNGYVIEPLAARAAGKPLVTTFHGFDATFAGNAGDVDGFNQVRFFAKGREQMAKGGGWQIAVSDFIQDRLLALGFSQERIFRHYIGVDTSLFSAPTRPRRKGLVVSVARFVEYKGHKLMIEALERVAKAGTPVEFIMIGEGPLRDEIEALARRSLPKVEVREKQTQAQIRDLLSEAELYLHGAVTLANGHAEAFGIANLEAQAMGAPVVAFRSGGVGEAVEEGATGFLAAERDVAAMADHIGRLLNDQPLWNAFSERAPRMVAERFDIRRQTALLEDYYDSVLDAHEKGETRR</sequence>
<dbReference type="Proteomes" id="UP000234483">
    <property type="component" value="Unassembled WGS sequence"/>
</dbReference>
<feature type="domain" description="Glycosyl transferase family 1" evidence="1">
    <location>
        <begin position="195"/>
        <end position="359"/>
    </location>
</feature>
<dbReference type="GO" id="GO:0016757">
    <property type="term" value="F:glycosyltransferase activity"/>
    <property type="evidence" value="ECO:0007669"/>
    <property type="project" value="InterPro"/>
</dbReference>
<accession>A0A2N5CNS2</accession>
<feature type="domain" description="Glycosyltransferase subfamily 4-like N-terminal" evidence="2">
    <location>
        <begin position="26"/>
        <end position="189"/>
    </location>
</feature>
<dbReference type="OrthoDB" id="9802525at2"/>
<name>A0A2N5CNS2_9CAUL</name>
<evidence type="ECO:0000313" key="4">
    <source>
        <dbReference type="EMBL" id="PLR08312.1"/>
    </source>
</evidence>